<feature type="binding site" evidence="6">
    <location>
        <position position="178"/>
    </location>
    <ligand>
        <name>(6S)-NADPHX</name>
        <dbReference type="ChEBI" id="CHEBI:64076"/>
    </ligand>
</feature>
<dbReference type="HAMAP" id="MF_01965">
    <property type="entry name" value="NADHX_dehydratase"/>
    <property type="match status" value="1"/>
</dbReference>
<keyword evidence="4 6" id="KW-0520">NAD</keyword>
<dbReference type="NCBIfam" id="TIGR00196">
    <property type="entry name" value="yjeF_cterm"/>
    <property type="match status" value="1"/>
</dbReference>
<reference evidence="8 9" key="1">
    <citation type="journal article" date="2016" name="Nat. Commun.">
        <title>Thousands of microbial genomes shed light on interconnected biogeochemical processes in an aquifer system.</title>
        <authorList>
            <person name="Anantharaman K."/>
            <person name="Brown C.T."/>
            <person name="Hug L.A."/>
            <person name="Sharon I."/>
            <person name="Castelle C.J."/>
            <person name="Probst A.J."/>
            <person name="Thomas B.C."/>
            <person name="Singh A."/>
            <person name="Wilkins M.J."/>
            <person name="Karaoz U."/>
            <person name="Brodie E.L."/>
            <person name="Williams K.H."/>
            <person name="Hubbard S.S."/>
            <person name="Banfield J.F."/>
        </authorList>
    </citation>
    <scope>NUCLEOTIDE SEQUENCE [LARGE SCALE GENOMIC DNA]</scope>
</reference>
<evidence type="ECO:0000256" key="2">
    <source>
        <dbReference type="ARBA" id="ARBA00022840"/>
    </source>
</evidence>
<feature type="binding site" evidence="6">
    <location>
        <position position="244"/>
    </location>
    <ligand>
        <name>AMP</name>
        <dbReference type="ChEBI" id="CHEBI:456215"/>
    </ligand>
</feature>
<dbReference type="GO" id="GO:0005524">
    <property type="term" value="F:ATP binding"/>
    <property type="evidence" value="ECO:0007669"/>
    <property type="project" value="UniProtKB-KW"/>
</dbReference>
<comment type="catalytic activity">
    <reaction evidence="6">
        <text>(6S)-NADHX + ADP = AMP + phosphate + NADH + H(+)</text>
        <dbReference type="Rhea" id="RHEA:32223"/>
        <dbReference type="ChEBI" id="CHEBI:15378"/>
        <dbReference type="ChEBI" id="CHEBI:43474"/>
        <dbReference type="ChEBI" id="CHEBI:57945"/>
        <dbReference type="ChEBI" id="CHEBI:64074"/>
        <dbReference type="ChEBI" id="CHEBI:456215"/>
        <dbReference type="ChEBI" id="CHEBI:456216"/>
        <dbReference type="EC" id="4.2.1.136"/>
    </reaction>
</comment>
<comment type="function">
    <text evidence="6">Catalyzes the dehydration of the S-form of NAD(P)HX at the expense of ADP, which is converted to AMP. Together with NAD(P)HX epimerase, which catalyzes the epimerization of the S- and R-forms, the enzyme allows the repair of both epimers of NAD(P)HX, a damaged form of NAD(P)H that is a result of enzymatic or heat-dependent hydration.</text>
</comment>
<comment type="subunit">
    <text evidence="6">Homotetramer.</text>
</comment>
<feature type="binding site" evidence="6">
    <location>
        <position position="105"/>
    </location>
    <ligand>
        <name>(6S)-NADPHX</name>
        <dbReference type="ChEBI" id="CHEBI:64076"/>
    </ligand>
</feature>
<keyword evidence="3 6" id="KW-0521">NADP</keyword>
<name>A0A1F7GEJ9_9BACT</name>
<dbReference type="GO" id="GO:0110051">
    <property type="term" value="P:metabolite repair"/>
    <property type="evidence" value="ECO:0007669"/>
    <property type="project" value="TreeGrafter"/>
</dbReference>
<comment type="similarity">
    <text evidence="6">Belongs to the NnrD/CARKD family.</text>
</comment>
<evidence type="ECO:0000259" key="7">
    <source>
        <dbReference type="PROSITE" id="PS51383"/>
    </source>
</evidence>
<sequence length="306" mass="34648">MLIKTSGFNSIKPFIKSLNFPKFDSHKGQNGRVLVIGGSSLFHSASIWAAEVASYFVDMVHYSSTRENNKIFLSWKKKFRNGMVISQKELLDYVGEDDVVLIGPGMMRGKISQKSKVNSQKFEEILKIQNEADYTYYLTKYLLRNFPQKKFVIDAGALQMMDPEWLKKLKTKAIITPHQKEFMQLFGLPISLYSAEEKIRMVQKQAKKYNCVILLKAVNDIISDGIDNCIVNGGNAGLTKGGTGDILAGLTAAFYCKNKSLNSCIISSYLLKKTADTLFAEYGYWYNIDKIIDKIPIVLKRLKDNI</sequence>
<dbReference type="AlphaFoldDB" id="A0A1F7GEJ9"/>
<comment type="caution">
    <text evidence="8">The sequence shown here is derived from an EMBL/GenBank/DDBJ whole genome shotgun (WGS) entry which is preliminary data.</text>
</comment>
<dbReference type="CDD" id="cd01171">
    <property type="entry name" value="YXKO-related"/>
    <property type="match status" value="1"/>
</dbReference>
<accession>A0A1F7GEJ9</accession>
<feature type="binding site" evidence="6">
    <location>
        <position position="245"/>
    </location>
    <ligand>
        <name>(6S)-NADPHX</name>
        <dbReference type="ChEBI" id="CHEBI:64076"/>
    </ligand>
</feature>
<comment type="catalytic activity">
    <reaction evidence="6">
        <text>(6S)-NADPHX + ADP = AMP + phosphate + NADPH + H(+)</text>
        <dbReference type="Rhea" id="RHEA:32235"/>
        <dbReference type="ChEBI" id="CHEBI:15378"/>
        <dbReference type="ChEBI" id="CHEBI:43474"/>
        <dbReference type="ChEBI" id="CHEBI:57783"/>
        <dbReference type="ChEBI" id="CHEBI:64076"/>
        <dbReference type="ChEBI" id="CHEBI:456215"/>
        <dbReference type="ChEBI" id="CHEBI:456216"/>
        <dbReference type="EC" id="4.2.1.136"/>
    </reaction>
</comment>
<keyword evidence="1 6" id="KW-0547">Nucleotide-binding</keyword>
<evidence type="ECO:0000256" key="1">
    <source>
        <dbReference type="ARBA" id="ARBA00022741"/>
    </source>
</evidence>
<dbReference type="EMBL" id="MFZG01000009">
    <property type="protein sequence ID" value="OGK17283.1"/>
    <property type="molecule type" value="Genomic_DNA"/>
</dbReference>
<dbReference type="Gene3D" id="3.40.1190.20">
    <property type="match status" value="1"/>
</dbReference>
<evidence type="ECO:0000313" key="8">
    <source>
        <dbReference type="EMBL" id="OGK17283.1"/>
    </source>
</evidence>
<feature type="domain" description="YjeF C-terminal" evidence="7">
    <location>
        <begin position="10"/>
        <end position="302"/>
    </location>
</feature>
<dbReference type="Pfam" id="PF01256">
    <property type="entry name" value="Carb_kinase"/>
    <property type="match status" value="1"/>
</dbReference>
<protein>
    <recommendedName>
        <fullName evidence="6">ADP-dependent (S)-NAD(P)H-hydrate dehydratase</fullName>
        <ecNumber evidence="6">4.2.1.136</ecNumber>
    </recommendedName>
    <alternativeName>
        <fullName evidence="6">ADP-dependent NAD(P)HX dehydratase</fullName>
    </alternativeName>
</protein>
<evidence type="ECO:0000256" key="3">
    <source>
        <dbReference type="ARBA" id="ARBA00022857"/>
    </source>
</evidence>
<evidence type="ECO:0000256" key="5">
    <source>
        <dbReference type="ARBA" id="ARBA00023239"/>
    </source>
</evidence>
<proteinExistence type="inferred from homology"/>
<dbReference type="InterPro" id="IPR000631">
    <property type="entry name" value="CARKD"/>
</dbReference>
<dbReference type="GO" id="GO:0052855">
    <property type="term" value="F:ADP-dependent NAD(P)H-hydrate dehydratase activity"/>
    <property type="evidence" value="ECO:0007669"/>
    <property type="project" value="UniProtKB-UniRule"/>
</dbReference>
<evidence type="ECO:0000256" key="4">
    <source>
        <dbReference type="ARBA" id="ARBA00023027"/>
    </source>
</evidence>
<dbReference type="EC" id="4.2.1.136" evidence="6"/>
<dbReference type="Proteomes" id="UP000177208">
    <property type="component" value="Unassembled WGS sequence"/>
</dbReference>
<dbReference type="PANTHER" id="PTHR12592">
    <property type="entry name" value="ATP-DEPENDENT (S)-NAD(P)H-HYDRATE DEHYDRATASE FAMILY MEMBER"/>
    <property type="match status" value="1"/>
</dbReference>
<comment type="caution">
    <text evidence="6">Lacks conserved residue(s) required for the propagation of feature annotation.</text>
</comment>
<dbReference type="InterPro" id="IPR029056">
    <property type="entry name" value="Ribokinase-like"/>
</dbReference>
<organism evidence="8 9">
    <name type="scientific">Candidatus Roizmanbacteria bacterium RIFCSPHIGHO2_01_FULL_39_12c</name>
    <dbReference type="NCBI Taxonomy" id="1802031"/>
    <lineage>
        <taxon>Bacteria</taxon>
        <taxon>Candidatus Roizmaniibacteriota</taxon>
    </lineage>
</organism>
<evidence type="ECO:0000313" key="9">
    <source>
        <dbReference type="Proteomes" id="UP000177208"/>
    </source>
</evidence>
<gene>
    <name evidence="6" type="primary">nnrD</name>
    <name evidence="8" type="ORF">A2774_03705</name>
</gene>
<evidence type="ECO:0000256" key="6">
    <source>
        <dbReference type="HAMAP-Rule" id="MF_01965"/>
    </source>
</evidence>
<keyword evidence="2 6" id="KW-0067">ATP-binding</keyword>
<keyword evidence="5 6" id="KW-0456">Lyase</keyword>
<dbReference type="GO" id="GO:0046496">
    <property type="term" value="P:nicotinamide nucleotide metabolic process"/>
    <property type="evidence" value="ECO:0007669"/>
    <property type="project" value="UniProtKB-UniRule"/>
</dbReference>
<dbReference type="PANTHER" id="PTHR12592:SF0">
    <property type="entry name" value="ATP-DEPENDENT (S)-NAD(P)H-HYDRATE DEHYDRATASE"/>
    <property type="match status" value="1"/>
</dbReference>
<dbReference type="PROSITE" id="PS51383">
    <property type="entry name" value="YJEF_C_3"/>
    <property type="match status" value="1"/>
</dbReference>
<feature type="binding site" evidence="6">
    <location>
        <position position="45"/>
    </location>
    <ligand>
        <name>(6S)-NADPHX</name>
        <dbReference type="ChEBI" id="CHEBI:64076"/>
    </ligand>
</feature>
<comment type="cofactor">
    <cofactor evidence="6">
        <name>Mg(2+)</name>
        <dbReference type="ChEBI" id="CHEBI:18420"/>
    </cofactor>
</comment>
<dbReference type="SUPFAM" id="SSF53613">
    <property type="entry name" value="Ribokinase-like"/>
    <property type="match status" value="1"/>
</dbReference>